<keyword evidence="2" id="KW-0489">Methyltransferase</keyword>
<reference evidence="3" key="1">
    <citation type="submission" date="2017-09" db="EMBL/GenBank/DDBJ databases">
        <authorList>
            <person name="Varghese N."/>
            <person name="Submissions S."/>
        </authorList>
    </citation>
    <scope>NUCLEOTIDE SEQUENCE [LARGE SCALE GENOMIC DNA]</scope>
    <source>
        <strain evidence="3">CGMCC 1.12803</strain>
    </source>
</reference>
<keyword evidence="2" id="KW-0808">Transferase</keyword>
<dbReference type="GO" id="GO:0008168">
    <property type="term" value="F:methyltransferase activity"/>
    <property type="evidence" value="ECO:0007669"/>
    <property type="project" value="UniProtKB-KW"/>
</dbReference>
<dbReference type="PANTHER" id="PTHR34203:SF15">
    <property type="entry name" value="SLL1173 PROTEIN"/>
    <property type="match status" value="1"/>
</dbReference>
<gene>
    <name evidence="2" type="ORF">SAMN06297358_3911</name>
</gene>
<dbReference type="InterPro" id="IPR006342">
    <property type="entry name" value="FkbM_mtfrase"/>
</dbReference>
<dbReference type="RefSeq" id="WP_097133670.1">
    <property type="nucleotide sequence ID" value="NZ_OCMT01000004.1"/>
</dbReference>
<evidence type="ECO:0000313" key="2">
    <source>
        <dbReference type="EMBL" id="SOD20198.1"/>
    </source>
</evidence>
<name>A0A286AE76_9SPHI</name>
<dbReference type="InterPro" id="IPR052514">
    <property type="entry name" value="SAM-dependent_MTase"/>
</dbReference>
<keyword evidence="3" id="KW-1185">Reference proteome</keyword>
<dbReference type="InterPro" id="IPR029063">
    <property type="entry name" value="SAM-dependent_MTases_sf"/>
</dbReference>
<proteinExistence type="predicted"/>
<dbReference type="OrthoDB" id="663022at2"/>
<dbReference type="SUPFAM" id="SSF53335">
    <property type="entry name" value="S-adenosyl-L-methionine-dependent methyltransferases"/>
    <property type="match status" value="1"/>
</dbReference>
<evidence type="ECO:0000313" key="3">
    <source>
        <dbReference type="Proteomes" id="UP000219281"/>
    </source>
</evidence>
<dbReference type="Proteomes" id="UP000219281">
    <property type="component" value="Unassembled WGS sequence"/>
</dbReference>
<dbReference type="NCBIfam" id="TIGR01444">
    <property type="entry name" value="fkbM_fam"/>
    <property type="match status" value="1"/>
</dbReference>
<dbReference type="PANTHER" id="PTHR34203">
    <property type="entry name" value="METHYLTRANSFERASE, FKBM FAMILY PROTEIN"/>
    <property type="match status" value="1"/>
</dbReference>
<dbReference type="GO" id="GO:0032259">
    <property type="term" value="P:methylation"/>
    <property type="evidence" value="ECO:0007669"/>
    <property type="project" value="UniProtKB-KW"/>
</dbReference>
<protein>
    <submittedName>
        <fullName evidence="2">Methyltransferase, FkbM family</fullName>
    </submittedName>
</protein>
<accession>A0A286AE76</accession>
<dbReference type="AlphaFoldDB" id="A0A286AE76"/>
<feature type="domain" description="Methyltransferase FkbM" evidence="1">
    <location>
        <begin position="67"/>
        <end position="225"/>
    </location>
</feature>
<dbReference type="Pfam" id="PF05050">
    <property type="entry name" value="Methyltransf_21"/>
    <property type="match status" value="1"/>
</dbReference>
<sequence length="256" mass="29069">MVQLLKKFISSFFSRQPKFYTIPFGPIKGKKLFTSFQISPRMLFGFDETWVAELASKYIQQGDTVYDVGAHIGYTSLLFAKLVGNNGKVHAFELLPSVSKNFLEKTVKANQLENVIKAHPIGLSDQKEEIVIYVGETMMGTLDREGYETQHAEKCITESLDQYLSNQSLDLPKLIKVDIERAEIQFLKGAATTLETHKPILIIEFHNIDLLREGFEILSEMGYQLSVKNGAIDHQYIENLNSFYGNTLAIPHQFKP</sequence>
<organism evidence="2 3">
    <name type="scientific">Pedobacter xixiisoli</name>
    <dbReference type="NCBI Taxonomy" id="1476464"/>
    <lineage>
        <taxon>Bacteria</taxon>
        <taxon>Pseudomonadati</taxon>
        <taxon>Bacteroidota</taxon>
        <taxon>Sphingobacteriia</taxon>
        <taxon>Sphingobacteriales</taxon>
        <taxon>Sphingobacteriaceae</taxon>
        <taxon>Pedobacter</taxon>
    </lineage>
</organism>
<evidence type="ECO:0000259" key="1">
    <source>
        <dbReference type="Pfam" id="PF05050"/>
    </source>
</evidence>
<dbReference type="EMBL" id="OCMT01000004">
    <property type="protein sequence ID" value="SOD20198.1"/>
    <property type="molecule type" value="Genomic_DNA"/>
</dbReference>
<dbReference type="Gene3D" id="3.40.50.150">
    <property type="entry name" value="Vaccinia Virus protein VP39"/>
    <property type="match status" value="1"/>
</dbReference>